<dbReference type="OrthoDB" id="191139at2759"/>
<dbReference type="Gene3D" id="3.40.50.720">
    <property type="entry name" value="NAD(P)-binding Rossmann-like Domain"/>
    <property type="match status" value="1"/>
</dbReference>
<dbReference type="InterPro" id="IPR002347">
    <property type="entry name" value="SDR_fam"/>
</dbReference>
<keyword evidence="5" id="KW-1185">Reference proteome</keyword>
<sequence>MGTILSLCREVFPPKSTFSVEDIPDLEGKVIIVTGGNTGVGKEIIKGLLQHNATVYLAARSPNKAKEAIDELKVSTGKTARFLQLDLSDLNSVKESARVFKENEKQLHVLINNAGVMMTPIDQVTKDGYDLQFGTNVLGHFYFTKLLLPVLLSTAKTAGHARVITVSSSAGLMTNSIKFDTLKDGPARKKLSTTGLYIQSKFANLLDASELARQYGDQGIVSVSLNPGALKSDLSRHVDSLIQRAILKIISYPVPFGALTPLYVATHPDGVNWNGKFFVPWARKGELSKSALDPQLGRDLWSWMEEQVAGFLLSESIKSNENK</sequence>
<dbReference type="VEuPathDB" id="FungiDB:BD410DRAFT_857241"/>
<comment type="similarity">
    <text evidence="1">Belongs to the short-chain dehydrogenases/reductases (SDR) family.</text>
</comment>
<reference evidence="4 5" key="1">
    <citation type="submission" date="2018-06" db="EMBL/GenBank/DDBJ databases">
        <title>A transcriptomic atlas of mushroom development highlights an independent origin of complex multicellularity.</title>
        <authorList>
            <consortium name="DOE Joint Genome Institute"/>
            <person name="Krizsan K."/>
            <person name="Almasi E."/>
            <person name="Merenyi Z."/>
            <person name="Sahu N."/>
            <person name="Viragh M."/>
            <person name="Koszo T."/>
            <person name="Mondo S."/>
            <person name="Kiss B."/>
            <person name="Balint B."/>
            <person name="Kues U."/>
            <person name="Barry K."/>
            <person name="Hegedus J.C."/>
            <person name="Henrissat B."/>
            <person name="Johnson J."/>
            <person name="Lipzen A."/>
            <person name="Ohm R."/>
            <person name="Nagy I."/>
            <person name="Pangilinan J."/>
            <person name="Yan J."/>
            <person name="Xiong Y."/>
            <person name="Grigoriev I.V."/>
            <person name="Hibbett D.S."/>
            <person name="Nagy L.G."/>
        </authorList>
    </citation>
    <scope>NUCLEOTIDE SEQUENCE [LARGE SCALE GENOMIC DNA]</scope>
    <source>
        <strain evidence="4 5">SZMC22713</strain>
    </source>
</reference>
<keyword evidence="3" id="KW-0560">Oxidoreductase</keyword>
<dbReference type="PANTHER" id="PTHR24320:SF236">
    <property type="entry name" value="SHORT-CHAIN DEHYDROGENASE-RELATED"/>
    <property type="match status" value="1"/>
</dbReference>
<organism evidence="4 5">
    <name type="scientific">Rickenella mellea</name>
    <dbReference type="NCBI Taxonomy" id="50990"/>
    <lineage>
        <taxon>Eukaryota</taxon>
        <taxon>Fungi</taxon>
        <taxon>Dikarya</taxon>
        <taxon>Basidiomycota</taxon>
        <taxon>Agaricomycotina</taxon>
        <taxon>Agaricomycetes</taxon>
        <taxon>Hymenochaetales</taxon>
        <taxon>Rickenellaceae</taxon>
        <taxon>Rickenella</taxon>
    </lineage>
</organism>
<dbReference type="Proteomes" id="UP000294933">
    <property type="component" value="Unassembled WGS sequence"/>
</dbReference>
<dbReference type="PANTHER" id="PTHR24320">
    <property type="entry name" value="RETINOL DEHYDROGENASE"/>
    <property type="match status" value="1"/>
</dbReference>
<evidence type="ECO:0000256" key="3">
    <source>
        <dbReference type="ARBA" id="ARBA00023002"/>
    </source>
</evidence>
<name>A0A4Y7PIT2_9AGAM</name>
<dbReference type="Pfam" id="PF00106">
    <property type="entry name" value="adh_short"/>
    <property type="match status" value="1"/>
</dbReference>
<dbReference type="InterPro" id="IPR036291">
    <property type="entry name" value="NAD(P)-bd_dom_sf"/>
</dbReference>
<dbReference type="STRING" id="50990.A0A4Y7PIT2"/>
<dbReference type="AlphaFoldDB" id="A0A4Y7PIT2"/>
<keyword evidence="2" id="KW-0521">NADP</keyword>
<dbReference type="GO" id="GO:0016491">
    <property type="term" value="F:oxidoreductase activity"/>
    <property type="evidence" value="ECO:0007669"/>
    <property type="project" value="UniProtKB-KW"/>
</dbReference>
<protein>
    <submittedName>
        <fullName evidence="4">NAD(P)-binding protein</fullName>
    </submittedName>
</protein>
<dbReference type="SUPFAM" id="SSF51735">
    <property type="entry name" value="NAD(P)-binding Rossmann-fold domains"/>
    <property type="match status" value="1"/>
</dbReference>
<gene>
    <name evidence="4" type="ORF">BD410DRAFT_857241</name>
</gene>
<dbReference type="PRINTS" id="PR00081">
    <property type="entry name" value="GDHRDH"/>
</dbReference>
<evidence type="ECO:0000313" key="5">
    <source>
        <dbReference type="Proteomes" id="UP000294933"/>
    </source>
</evidence>
<evidence type="ECO:0000256" key="1">
    <source>
        <dbReference type="ARBA" id="ARBA00006484"/>
    </source>
</evidence>
<proteinExistence type="inferred from homology"/>
<dbReference type="EMBL" id="ML170301">
    <property type="protein sequence ID" value="TDL14901.1"/>
    <property type="molecule type" value="Genomic_DNA"/>
</dbReference>
<accession>A0A4Y7PIT2</accession>
<evidence type="ECO:0000256" key="2">
    <source>
        <dbReference type="ARBA" id="ARBA00022857"/>
    </source>
</evidence>
<evidence type="ECO:0000313" key="4">
    <source>
        <dbReference type="EMBL" id="TDL14901.1"/>
    </source>
</evidence>